<dbReference type="AlphaFoldDB" id="A0A444JEE5"/>
<dbReference type="InterPro" id="IPR009875">
    <property type="entry name" value="PilZ_domain"/>
</dbReference>
<organism evidence="2 3">
    <name type="scientific">Candidatus Electrothrix marina</name>
    <dbReference type="NCBI Taxonomy" id="1859130"/>
    <lineage>
        <taxon>Bacteria</taxon>
        <taxon>Pseudomonadati</taxon>
        <taxon>Thermodesulfobacteriota</taxon>
        <taxon>Desulfobulbia</taxon>
        <taxon>Desulfobulbales</taxon>
        <taxon>Desulfobulbaceae</taxon>
        <taxon>Candidatus Electrothrix</taxon>
    </lineage>
</organism>
<protein>
    <submittedName>
        <fullName evidence="2">PilZ domain-containing protein</fullName>
    </submittedName>
</protein>
<gene>
    <name evidence="2" type="ORF">VU01_11331</name>
</gene>
<dbReference type="Proteomes" id="UP000288892">
    <property type="component" value="Unassembled WGS sequence"/>
</dbReference>
<dbReference type="Gene3D" id="2.40.10.220">
    <property type="entry name" value="predicted glycosyltransferase like domains"/>
    <property type="match status" value="1"/>
</dbReference>
<accession>A0A444JEE5</accession>
<dbReference type="GO" id="GO:0035438">
    <property type="term" value="F:cyclic-di-GMP binding"/>
    <property type="evidence" value="ECO:0007669"/>
    <property type="project" value="InterPro"/>
</dbReference>
<proteinExistence type="predicted"/>
<dbReference type="EMBL" id="MTKS01000133">
    <property type="protein sequence ID" value="RWX51454.1"/>
    <property type="molecule type" value="Genomic_DNA"/>
</dbReference>
<comment type="caution">
    <text evidence="2">The sequence shown here is derived from an EMBL/GenBank/DDBJ whole genome shotgun (WGS) entry which is preliminary data.</text>
</comment>
<feature type="domain" description="PilZ" evidence="1">
    <location>
        <begin position="7"/>
        <end position="93"/>
    </location>
</feature>
<dbReference type="SUPFAM" id="SSF141371">
    <property type="entry name" value="PilZ domain-like"/>
    <property type="match status" value="1"/>
</dbReference>
<dbReference type="Pfam" id="PF07238">
    <property type="entry name" value="PilZ"/>
    <property type="match status" value="1"/>
</dbReference>
<reference evidence="2 3" key="1">
    <citation type="submission" date="2017-01" db="EMBL/GenBank/DDBJ databases">
        <title>The cable genome- insights into the physiology and evolution of filamentous bacteria capable of sulfide oxidation via long distance electron transfer.</title>
        <authorList>
            <person name="Schreiber L."/>
            <person name="Bjerg J.T."/>
            <person name="Boggild A."/>
            <person name="Van De Vossenberg J."/>
            <person name="Meysman F."/>
            <person name="Nielsen L.P."/>
            <person name="Schramm A."/>
            <person name="Kjeldsen K.U."/>
        </authorList>
    </citation>
    <scope>NUCLEOTIDE SEQUENCE [LARGE SCALE GENOMIC DNA]</scope>
    <source>
        <strain evidence="2">A5</strain>
    </source>
</reference>
<evidence type="ECO:0000313" key="3">
    <source>
        <dbReference type="Proteomes" id="UP000288892"/>
    </source>
</evidence>
<sequence>MNSKSARHYTRVNFQRDVHLDFDGKKYIHNTVNNLSLGGLYVKGRFEQQKGDICTVELSNPENSFGVELRARCAVVRVNDDGIALEFTSMGHESFLFLQTTLLYEAEDPMQLGAEFVKDISFELEPDDDE</sequence>
<keyword evidence="3" id="KW-1185">Reference proteome</keyword>
<evidence type="ECO:0000259" key="1">
    <source>
        <dbReference type="Pfam" id="PF07238"/>
    </source>
</evidence>
<evidence type="ECO:0000313" key="2">
    <source>
        <dbReference type="EMBL" id="RWX51454.1"/>
    </source>
</evidence>
<name>A0A444JEE5_9BACT</name>